<sequence>MHRLITWLKANRKTLLIHTSVWAIYLLINNLLLFSWSLQRAFIVQMPFTYGLVAILFYTNIYAIIDPCIQRKQYVRLVLYTLLLIGGYVAIRFWLFYTLMPALGIKTIYTKSFIVYDRFIPDSLWLAMQYIMFSYGYWFAMYSIGLEREKRFNEKRIAALQAEKAQSELAFLQAQLNPHFLYNTLNFFFADALMVSPRLADSIMALSQMMRSVSEVGYQSMVSVGQELNYIRCYLKIQQYRFGDQLHVQLHITGDEYEQQLTIPPLILISLVENMFKYGDMFDPTSPAVISIELTEDSIRFTSSNRKKDVPNYTQGGLGLTNIDKQLNLIFGTKYSFEKNEINNIFSAALFIDMANL</sequence>
<dbReference type="GO" id="GO:0016020">
    <property type="term" value="C:membrane"/>
    <property type="evidence" value="ECO:0007669"/>
    <property type="project" value="InterPro"/>
</dbReference>
<dbReference type="KEGG" id="srd:SD10_13995"/>
<evidence type="ECO:0000313" key="3">
    <source>
        <dbReference type="EMBL" id="AKD55846.1"/>
    </source>
</evidence>
<dbReference type="PANTHER" id="PTHR34220">
    <property type="entry name" value="SENSOR HISTIDINE KINASE YPDA"/>
    <property type="match status" value="1"/>
</dbReference>
<gene>
    <name evidence="3" type="ORF">SD10_13995</name>
</gene>
<evidence type="ECO:0000256" key="1">
    <source>
        <dbReference type="SAM" id="Phobius"/>
    </source>
</evidence>
<keyword evidence="1" id="KW-0472">Membrane</keyword>
<dbReference type="Proteomes" id="UP000033054">
    <property type="component" value="Chromosome"/>
</dbReference>
<proteinExistence type="predicted"/>
<feature type="transmembrane region" description="Helical" evidence="1">
    <location>
        <begin position="77"/>
        <end position="97"/>
    </location>
</feature>
<dbReference type="Pfam" id="PF06580">
    <property type="entry name" value="His_kinase"/>
    <property type="match status" value="1"/>
</dbReference>
<feature type="transmembrane region" description="Helical" evidence="1">
    <location>
        <begin position="15"/>
        <end position="36"/>
    </location>
</feature>
<dbReference type="OrthoDB" id="9792992at2"/>
<organism evidence="3 4">
    <name type="scientific">Spirosoma radiotolerans</name>
    <dbReference type="NCBI Taxonomy" id="1379870"/>
    <lineage>
        <taxon>Bacteria</taxon>
        <taxon>Pseudomonadati</taxon>
        <taxon>Bacteroidota</taxon>
        <taxon>Cytophagia</taxon>
        <taxon>Cytophagales</taxon>
        <taxon>Cytophagaceae</taxon>
        <taxon>Spirosoma</taxon>
    </lineage>
</organism>
<dbReference type="InterPro" id="IPR050640">
    <property type="entry name" value="Bact_2-comp_sensor_kinase"/>
</dbReference>
<keyword evidence="1" id="KW-1133">Transmembrane helix</keyword>
<dbReference type="AlphaFoldDB" id="A0A0E3V7Y7"/>
<evidence type="ECO:0000313" key="4">
    <source>
        <dbReference type="Proteomes" id="UP000033054"/>
    </source>
</evidence>
<dbReference type="GO" id="GO:0000155">
    <property type="term" value="F:phosphorelay sensor kinase activity"/>
    <property type="evidence" value="ECO:0007669"/>
    <property type="project" value="InterPro"/>
</dbReference>
<feature type="domain" description="Signal transduction histidine kinase internal region" evidence="2">
    <location>
        <begin position="168"/>
        <end position="246"/>
    </location>
</feature>
<accession>A0A0E3V7Y7</accession>
<keyword evidence="1" id="KW-0812">Transmembrane</keyword>
<dbReference type="RefSeq" id="WP_046574418.1">
    <property type="nucleotide sequence ID" value="NZ_CP010429.1"/>
</dbReference>
<dbReference type="HOGENOM" id="CLU_020473_1_0_10"/>
<dbReference type="STRING" id="1379870.SD10_13995"/>
<dbReference type="PATRIC" id="fig|1379870.5.peg.3045"/>
<dbReference type="InterPro" id="IPR010559">
    <property type="entry name" value="Sig_transdc_His_kin_internal"/>
</dbReference>
<keyword evidence="4" id="KW-1185">Reference proteome</keyword>
<protein>
    <recommendedName>
        <fullName evidence="2">Signal transduction histidine kinase internal region domain-containing protein</fullName>
    </recommendedName>
</protein>
<feature type="transmembrane region" description="Helical" evidence="1">
    <location>
        <begin position="42"/>
        <end position="65"/>
    </location>
</feature>
<name>A0A0E3V7Y7_9BACT</name>
<dbReference type="PANTHER" id="PTHR34220:SF7">
    <property type="entry name" value="SENSOR HISTIDINE KINASE YPDA"/>
    <property type="match status" value="1"/>
</dbReference>
<reference evidence="3 4" key="1">
    <citation type="journal article" date="2014" name="Curr. Microbiol.">
        <title>Spirosoma radiotolerans sp. nov., a gamma-radiation-resistant bacterium isolated from gamma ray-irradiated soil.</title>
        <authorList>
            <person name="Lee J.J."/>
            <person name="Srinivasan S."/>
            <person name="Lim S."/>
            <person name="Joe M."/>
            <person name="Im S."/>
            <person name="Bae S.I."/>
            <person name="Park K.R."/>
            <person name="Han J.H."/>
            <person name="Park S.H."/>
            <person name="Joo B.M."/>
            <person name="Park S.J."/>
            <person name="Kim M.K."/>
        </authorList>
    </citation>
    <scope>NUCLEOTIDE SEQUENCE [LARGE SCALE GENOMIC DNA]</scope>
    <source>
        <strain evidence="3 4">DG5A</strain>
    </source>
</reference>
<dbReference type="EMBL" id="CP010429">
    <property type="protein sequence ID" value="AKD55846.1"/>
    <property type="molecule type" value="Genomic_DNA"/>
</dbReference>
<feature type="transmembrane region" description="Helical" evidence="1">
    <location>
        <begin position="124"/>
        <end position="146"/>
    </location>
</feature>
<evidence type="ECO:0000259" key="2">
    <source>
        <dbReference type="Pfam" id="PF06580"/>
    </source>
</evidence>